<name>A0A074ZWZ4_OPIVI</name>
<dbReference type="Pfam" id="PF10187">
    <property type="entry name" value="FAM192A_Fyv6_N"/>
    <property type="match status" value="1"/>
</dbReference>
<reference evidence="5 6" key="1">
    <citation type="submission" date="2013-11" db="EMBL/GenBank/DDBJ databases">
        <title>Opisthorchis viverrini - life in the bile duct.</title>
        <authorList>
            <person name="Young N.D."/>
            <person name="Nagarajan N."/>
            <person name="Lin S.J."/>
            <person name="Korhonen P.K."/>
            <person name="Jex A.R."/>
            <person name="Hall R.S."/>
            <person name="Safavi-Hemami H."/>
            <person name="Kaewkong W."/>
            <person name="Bertrand D."/>
            <person name="Gao S."/>
            <person name="Seet Q."/>
            <person name="Wongkham S."/>
            <person name="Teh B.T."/>
            <person name="Wongkham C."/>
            <person name="Intapan P.M."/>
            <person name="Maleewong W."/>
            <person name="Yang X."/>
            <person name="Hu M."/>
            <person name="Wang Z."/>
            <person name="Hofmann A."/>
            <person name="Sternberg P.W."/>
            <person name="Tan P."/>
            <person name="Wang J."/>
            <person name="Gasser R.B."/>
        </authorList>
    </citation>
    <scope>NUCLEOTIDE SEQUENCE [LARGE SCALE GENOMIC DNA]</scope>
</reference>
<evidence type="ECO:0000256" key="3">
    <source>
        <dbReference type="SAM" id="MobiDB-lite"/>
    </source>
</evidence>
<accession>A0A074ZWZ4</accession>
<evidence type="ECO:0000256" key="1">
    <source>
        <dbReference type="ARBA" id="ARBA00004123"/>
    </source>
</evidence>
<evidence type="ECO:0000313" key="6">
    <source>
        <dbReference type="Proteomes" id="UP000054324"/>
    </source>
</evidence>
<dbReference type="GO" id="GO:0005634">
    <property type="term" value="C:nucleus"/>
    <property type="evidence" value="ECO:0007669"/>
    <property type="project" value="UniProtKB-SubCell"/>
</dbReference>
<feature type="domain" description="FAM192A/Fyv6 N-terminal" evidence="4">
    <location>
        <begin position="42"/>
        <end position="122"/>
    </location>
</feature>
<proteinExistence type="predicted"/>
<evidence type="ECO:0000259" key="4">
    <source>
        <dbReference type="Pfam" id="PF10187"/>
    </source>
</evidence>
<dbReference type="OrthoDB" id="75807at2759"/>
<dbReference type="InterPro" id="IPR019331">
    <property type="entry name" value="FAM192A/Fyv6_N"/>
</dbReference>
<protein>
    <recommendedName>
        <fullName evidence="4">FAM192A/Fyv6 N-terminal domain-containing protein</fullName>
    </recommendedName>
</protein>
<dbReference type="PANTHER" id="PTHR13495">
    <property type="entry name" value="NEFA-INTERACTING NUCLEAR PROTEIN NIP30"/>
    <property type="match status" value="1"/>
</dbReference>
<evidence type="ECO:0000313" key="5">
    <source>
        <dbReference type="EMBL" id="KER30452.1"/>
    </source>
</evidence>
<dbReference type="GeneID" id="20317254"/>
<keyword evidence="6" id="KW-1185">Reference proteome</keyword>
<keyword evidence="2" id="KW-0539">Nucleus</keyword>
<dbReference type="STRING" id="6198.A0A074ZWZ4"/>
<dbReference type="Proteomes" id="UP000054324">
    <property type="component" value="Unassembled WGS sequence"/>
</dbReference>
<evidence type="ECO:0000256" key="2">
    <source>
        <dbReference type="ARBA" id="ARBA00023242"/>
    </source>
</evidence>
<dbReference type="RefSeq" id="XP_009165736.1">
    <property type="nucleotide sequence ID" value="XM_009167472.1"/>
</dbReference>
<comment type="subcellular location">
    <subcellularLocation>
        <location evidence="1">Nucleus</location>
    </subcellularLocation>
</comment>
<dbReference type="KEGG" id="ovi:T265_03067"/>
<organism evidence="5 6">
    <name type="scientific">Opisthorchis viverrini</name>
    <name type="common">Southeast Asian liver fluke</name>
    <dbReference type="NCBI Taxonomy" id="6198"/>
    <lineage>
        <taxon>Eukaryota</taxon>
        <taxon>Metazoa</taxon>
        <taxon>Spiralia</taxon>
        <taxon>Lophotrochozoa</taxon>
        <taxon>Platyhelminthes</taxon>
        <taxon>Trematoda</taxon>
        <taxon>Digenea</taxon>
        <taxon>Opisthorchiida</taxon>
        <taxon>Opisthorchiata</taxon>
        <taxon>Opisthorchiidae</taxon>
        <taxon>Opisthorchis</taxon>
    </lineage>
</organism>
<dbReference type="AlphaFoldDB" id="A0A074ZWZ4"/>
<dbReference type="CTD" id="20317254"/>
<dbReference type="EMBL" id="KL596660">
    <property type="protein sequence ID" value="KER30452.1"/>
    <property type="molecule type" value="Genomic_DNA"/>
</dbReference>
<feature type="region of interest" description="Disordered" evidence="3">
    <location>
        <begin position="154"/>
        <end position="233"/>
    </location>
</feature>
<gene>
    <name evidence="5" type="ORF">T265_03067</name>
</gene>
<dbReference type="PANTHER" id="PTHR13495:SF0">
    <property type="entry name" value="PSME3-INTERACTING PROTEIN"/>
    <property type="match status" value="1"/>
</dbReference>
<dbReference type="InterPro" id="IPR039845">
    <property type="entry name" value="FAM192A"/>
</dbReference>
<sequence length="254" mass="28227">MRVSDFRSTIVSFLCTSLECSLPRTVRTTLHMSGIAPRFISEKDVEARRKTQEEEGVVEEPYDARSLYERLQIEKDRKQEEFEAQVALKNRVHRLDEEEVEYLQTLAVRQHKVELEKEEEIAALLLVSQSDTPMRPSPVRSGPSQRALLANALKRPSGLPEMALPPKPKTARTEHTGTVQPADPQNGDVPLDHVTPYPGNSQTSFGLTAYSDSDSSESSDSESGSTDVEDAACTLMEVAATRLRKSKPSNSEDA</sequence>